<dbReference type="AlphaFoldDB" id="A0A0F9UWS1"/>
<feature type="region of interest" description="Disordered" evidence="1">
    <location>
        <begin position="1"/>
        <end position="26"/>
    </location>
</feature>
<accession>A0A0F9UWS1</accession>
<feature type="transmembrane region" description="Helical" evidence="2">
    <location>
        <begin position="50"/>
        <end position="71"/>
    </location>
</feature>
<dbReference type="CDD" id="cd16431">
    <property type="entry name" value="IcmE"/>
    <property type="match status" value="1"/>
</dbReference>
<comment type="caution">
    <text evidence="3">The sequence shown here is derived from an EMBL/GenBank/DDBJ whole genome shotgun (WGS) entry which is preliminary data.</text>
</comment>
<protein>
    <recommendedName>
        <fullName evidence="4">Bacterial conjugation TrbI-like protein</fullName>
    </recommendedName>
</protein>
<evidence type="ECO:0008006" key="4">
    <source>
        <dbReference type="Google" id="ProtNLM"/>
    </source>
</evidence>
<evidence type="ECO:0000256" key="1">
    <source>
        <dbReference type="SAM" id="MobiDB-lite"/>
    </source>
</evidence>
<dbReference type="InterPro" id="IPR049855">
    <property type="entry name" value="DotG/IcmE-like_C"/>
</dbReference>
<keyword evidence="2" id="KW-0812">Transmembrane</keyword>
<reference evidence="3" key="1">
    <citation type="journal article" date="2015" name="Nature">
        <title>Complex archaea that bridge the gap between prokaryotes and eukaryotes.</title>
        <authorList>
            <person name="Spang A."/>
            <person name="Saw J.H."/>
            <person name="Jorgensen S.L."/>
            <person name="Zaremba-Niedzwiedzka K."/>
            <person name="Martijn J."/>
            <person name="Lind A.E."/>
            <person name="van Eijk R."/>
            <person name="Schleper C."/>
            <person name="Guy L."/>
            <person name="Ettema T.J."/>
        </authorList>
    </citation>
    <scope>NUCLEOTIDE SEQUENCE</scope>
</reference>
<evidence type="ECO:0000256" key="2">
    <source>
        <dbReference type="SAM" id="Phobius"/>
    </source>
</evidence>
<organism evidence="3">
    <name type="scientific">marine sediment metagenome</name>
    <dbReference type="NCBI Taxonomy" id="412755"/>
    <lineage>
        <taxon>unclassified sequences</taxon>
        <taxon>metagenomes</taxon>
        <taxon>ecological metagenomes</taxon>
    </lineage>
</organism>
<keyword evidence="2" id="KW-1133">Transmembrane helix</keyword>
<sequence length="430" mass="46639">MSTIDDNDLSLSATPDERYGTSSGESVEVSSVNGKAALKSIFAPGNRKRLVVYAVALIILVVAIFISLVGLGSDDDIRTAVGSGTNQGGKMNIQNDRAAPTWVQQQEIERYNNEQLAIIQQEKPTAHPLLEVSDSDLGASKDVDLTVTEEVNPFFVEPEKEAPRTVGRAINNGNNQRNQEPLVDVQAMDSLIESLIESEGARAPKLQQVSWSYIEPIKDDKTPLVDDKIDSQAPQIDQRSSCSVNYARAGDMALGTTNMGLNSDVGGPVSIEVHSGKLRGARLLGQFERADTWIRISLNKLVLRDETISINAIALDTETTLNAVEGDVDRHIMYRYGWWGVGTVLRAIGRAAEITADSEVYVSDGTIVETTSASSERETRIALGELGQDVGDVMRDRLDRPITVSLNVGDEVGIFFMDDVCSQTAGLSVK</sequence>
<proteinExistence type="predicted"/>
<keyword evidence="2" id="KW-0472">Membrane</keyword>
<name>A0A0F9UWS1_9ZZZZ</name>
<evidence type="ECO:0000313" key="3">
    <source>
        <dbReference type="EMBL" id="KKN58088.1"/>
    </source>
</evidence>
<gene>
    <name evidence="3" type="ORF">LCGC14_0555590</name>
</gene>
<dbReference type="EMBL" id="LAZR01000777">
    <property type="protein sequence ID" value="KKN58088.1"/>
    <property type="molecule type" value="Genomic_DNA"/>
</dbReference>